<dbReference type="SMART" id="SM00354">
    <property type="entry name" value="HTH_LACI"/>
    <property type="match status" value="1"/>
</dbReference>
<dbReference type="Pfam" id="PF13377">
    <property type="entry name" value="Peripla_BP_3"/>
    <property type="match status" value="1"/>
</dbReference>
<name>A0A517ZI35_9PLAN</name>
<evidence type="ECO:0000256" key="3">
    <source>
        <dbReference type="ARBA" id="ARBA00023163"/>
    </source>
</evidence>
<dbReference type="InterPro" id="IPR010982">
    <property type="entry name" value="Lambda_DNA-bd_dom_sf"/>
</dbReference>
<dbReference type="SUPFAM" id="SSF53822">
    <property type="entry name" value="Periplasmic binding protein-like I"/>
    <property type="match status" value="1"/>
</dbReference>
<dbReference type="CDD" id="cd01392">
    <property type="entry name" value="HTH_LacI"/>
    <property type="match status" value="1"/>
</dbReference>
<sequence>MKETVTIRTVAEAANCAVSTVSRALRDDPAISEASKQRIREAAEALNYRRLRRPSVKDSTNGNGHSRNTLADKRLIVVTMGLDRSLTSLPVVNATLCGLEDALSGFGLRLQMTHVPDLEEIPDHLDSNELDGVFLIGPLQGRMLADSNCRLLREFRELPTVWLHGRPDGCDWGDSVGADDVLVGKMAADFLADHGHQCVAFVSPKPYQLLMLNRETGFLAQAHRRGLHVQRFVEPPTGGWTMPIKPPLTIETVQHLVDAVLATNPRPTAVFAACDGVATGIYGALTARGIQVGSEMSIIAGNNDWALISGLHPALTTFDIQAHEIGQLAVRQMESLLRTKEQLPNACLSIEPRFVRGESVGHL</sequence>
<dbReference type="EMBL" id="CP036276">
    <property type="protein sequence ID" value="QDU42137.1"/>
    <property type="molecule type" value="Genomic_DNA"/>
</dbReference>
<dbReference type="InterPro" id="IPR028082">
    <property type="entry name" value="Peripla_BP_I"/>
</dbReference>
<evidence type="ECO:0000313" key="6">
    <source>
        <dbReference type="Proteomes" id="UP000319383"/>
    </source>
</evidence>
<dbReference type="CDD" id="cd06267">
    <property type="entry name" value="PBP1_LacI_sugar_binding-like"/>
    <property type="match status" value="1"/>
</dbReference>
<evidence type="ECO:0000256" key="1">
    <source>
        <dbReference type="ARBA" id="ARBA00023015"/>
    </source>
</evidence>
<feature type="domain" description="HTH lacI-type" evidence="4">
    <location>
        <begin position="5"/>
        <end position="53"/>
    </location>
</feature>
<keyword evidence="6" id="KW-1185">Reference proteome</keyword>
<gene>
    <name evidence="5" type="primary">exuR</name>
    <name evidence="5" type="ORF">Mal52_05920</name>
</gene>
<dbReference type="KEGG" id="sdyn:Mal52_05920"/>
<keyword evidence="2" id="KW-0238">DNA-binding</keyword>
<evidence type="ECO:0000259" key="4">
    <source>
        <dbReference type="PROSITE" id="PS50932"/>
    </source>
</evidence>
<dbReference type="GO" id="GO:0000976">
    <property type="term" value="F:transcription cis-regulatory region binding"/>
    <property type="evidence" value="ECO:0007669"/>
    <property type="project" value="TreeGrafter"/>
</dbReference>
<dbReference type="PANTHER" id="PTHR30146:SF109">
    <property type="entry name" value="HTH-TYPE TRANSCRIPTIONAL REGULATOR GALS"/>
    <property type="match status" value="1"/>
</dbReference>
<dbReference type="SUPFAM" id="SSF47413">
    <property type="entry name" value="lambda repressor-like DNA-binding domains"/>
    <property type="match status" value="1"/>
</dbReference>
<dbReference type="Pfam" id="PF00356">
    <property type="entry name" value="LacI"/>
    <property type="match status" value="1"/>
</dbReference>
<organism evidence="5 6">
    <name type="scientific">Symmachiella dynata</name>
    <dbReference type="NCBI Taxonomy" id="2527995"/>
    <lineage>
        <taxon>Bacteria</taxon>
        <taxon>Pseudomonadati</taxon>
        <taxon>Planctomycetota</taxon>
        <taxon>Planctomycetia</taxon>
        <taxon>Planctomycetales</taxon>
        <taxon>Planctomycetaceae</taxon>
        <taxon>Symmachiella</taxon>
    </lineage>
</organism>
<dbReference type="InterPro" id="IPR000843">
    <property type="entry name" value="HTH_LacI"/>
</dbReference>
<dbReference type="Proteomes" id="UP000319383">
    <property type="component" value="Chromosome"/>
</dbReference>
<dbReference type="GO" id="GO:0003700">
    <property type="term" value="F:DNA-binding transcription factor activity"/>
    <property type="evidence" value="ECO:0007669"/>
    <property type="project" value="TreeGrafter"/>
</dbReference>
<dbReference type="Gene3D" id="3.40.50.2300">
    <property type="match status" value="2"/>
</dbReference>
<accession>A0A517ZI35</accession>
<protein>
    <submittedName>
        <fullName evidence="5">Putative HTH-type transcriptional repressor ExuR</fullName>
    </submittedName>
</protein>
<dbReference type="InterPro" id="IPR046335">
    <property type="entry name" value="LacI/GalR-like_sensor"/>
</dbReference>
<evidence type="ECO:0000256" key="2">
    <source>
        <dbReference type="ARBA" id="ARBA00023125"/>
    </source>
</evidence>
<keyword evidence="3" id="KW-0804">Transcription</keyword>
<dbReference type="RefSeq" id="WP_145374202.1">
    <property type="nucleotide sequence ID" value="NZ_CP036276.1"/>
</dbReference>
<dbReference type="Gene3D" id="1.10.260.40">
    <property type="entry name" value="lambda repressor-like DNA-binding domains"/>
    <property type="match status" value="1"/>
</dbReference>
<reference evidence="5 6" key="1">
    <citation type="submission" date="2019-02" db="EMBL/GenBank/DDBJ databases">
        <title>Deep-cultivation of Planctomycetes and their phenomic and genomic characterization uncovers novel biology.</title>
        <authorList>
            <person name="Wiegand S."/>
            <person name="Jogler M."/>
            <person name="Boedeker C."/>
            <person name="Pinto D."/>
            <person name="Vollmers J."/>
            <person name="Rivas-Marin E."/>
            <person name="Kohn T."/>
            <person name="Peeters S.H."/>
            <person name="Heuer A."/>
            <person name="Rast P."/>
            <person name="Oberbeckmann S."/>
            <person name="Bunk B."/>
            <person name="Jeske O."/>
            <person name="Meyerdierks A."/>
            <person name="Storesund J.E."/>
            <person name="Kallscheuer N."/>
            <person name="Luecker S."/>
            <person name="Lage O.M."/>
            <person name="Pohl T."/>
            <person name="Merkel B.J."/>
            <person name="Hornburger P."/>
            <person name="Mueller R.-W."/>
            <person name="Bruemmer F."/>
            <person name="Labrenz M."/>
            <person name="Spormann A.M."/>
            <person name="Op den Camp H."/>
            <person name="Overmann J."/>
            <person name="Amann R."/>
            <person name="Jetten M.S.M."/>
            <person name="Mascher T."/>
            <person name="Medema M.H."/>
            <person name="Devos D.P."/>
            <person name="Kaster A.-K."/>
            <person name="Ovreas L."/>
            <person name="Rohde M."/>
            <person name="Galperin M.Y."/>
            <person name="Jogler C."/>
        </authorList>
    </citation>
    <scope>NUCLEOTIDE SEQUENCE [LARGE SCALE GENOMIC DNA]</scope>
    <source>
        <strain evidence="5 6">Mal52</strain>
    </source>
</reference>
<dbReference type="PROSITE" id="PS50932">
    <property type="entry name" value="HTH_LACI_2"/>
    <property type="match status" value="1"/>
</dbReference>
<keyword evidence="1" id="KW-0805">Transcription regulation</keyword>
<dbReference type="AlphaFoldDB" id="A0A517ZI35"/>
<proteinExistence type="predicted"/>
<evidence type="ECO:0000313" key="5">
    <source>
        <dbReference type="EMBL" id="QDU42137.1"/>
    </source>
</evidence>
<dbReference type="PANTHER" id="PTHR30146">
    <property type="entry name" value="LACI-RELATED TRANSCRIPTIONAL REPRESSOR"/>
    <property type="match status" value="1"/>
</dbReference>